<comment type="caution">
    <text evidence="3">The sequence shown here is derived from an EMBL/GenBank/DDBJ whole genome shotgun (WGS) entry which is preliminary data.</text>
</comment>
<sequence length="236" mass="25930">MKAITHIITASLMAFTAWSTVYADQTYFTLSNTNIPSKISGYSGTLTRLNVGEFSYEEPLSLPSGDYGSEETRLRHSHAGITDVSWQENHDKPCDIKATPRALNRASVKKQPSPKSKNICTGRAGNKKVVSLPAGQYVRGISVCTTNKKQSRKNRLKGIALYAATLPTSPPLVRSINAAAEKAQHTNCRKWHQYVGCPNGYIATGLQIYSQDDSFRGLGLKCRKVELSPSPFFSTE</sequence>
<evidence type="ECO:0000313" key="2">
    <source>
        <dbReference type="EMBL" id="KRT55048.1"/>
    </source>
</evidence>
<keyword evidence="1" id="KW-0732">Signal</keyword>
<feature type="signal peptide" evidence="1">
    <location>
        <begin position="1"/>
        <end position="23"/>
    </location>
</feature>
<feature type="chain" id="PRO_5008490059" evidence="1">
    <location>
        <begin position="24"/>
        <end position="236"/>
    </location>
</feature>
<dbReference type="EMBL" id="LDXT01000084">
    <property type="protein sequence ID" value="KRT55048.1"/>
    <property type="molecule type" value="Genomic_DNA"/>
</dbReference>
<dbReference type="Proteomes" id="UP000051634">
    <property type="component" value="Unassembled WGS sequence"/>
</dbReference>
<dbReference type="RefSeq" id="WP_057955820.1">
    <property type="nucleotide sequence ID" value="NZ_KQ556894.1"/>
</dbReference>
<evidence type="ECO:0000313" key="5">
    <source>
        <dbReference type="Proteomes" id="UP000051634"/>
    </source>
</evidence>
<protein>
    <submittedName>
        <fullName evidence="3">Uncharacterized protein</fullName>
    </submittedName>
</protein>
<dbReference type="STRING" id="54398.Ga0074115_11320"/>
<evidence type="ECO:0000313" key="3">
    <source>
        <dbReference type="EMBL" id="KRT57077.1"/>
    </source>
</evidence>
<accession>A0A0T5Z3J9</accession>
<reference evidence="4 5" key="1">
    <citation type="submission" date="2015-11" db="EMBL/GenBank/DDBJ databases">
        <title>The genome of Candidatus Endoriftia persephone in Ridgeia piscesae and population structure of the North Eastern Pacific vestimentiferan symbionts.</title>
        <authorList>
            <person name="Perez M."/>
            <person name="Juniper K.S."/>
        </authorList>
    </citation>
    <scope>NUCLEOTIDE SEQUENCE [LARGE SCALE GENOMIC DNA]</scope>
    <source>
        <strain evidence="3">Ind10</strain>
        <strain evidence="2">Ind11</strain>
    </source>
</reference>
<evidence type="ECO:0000256" key="1">
    <source>
        <dbReference type="SAM" id="SignalP"/>
    </source>
</evidence>
<dbReference type="Proteomes" id="UP000051276">
    <property type="component" value="Unassembled WGS sequence"/>
</dbReference>
<dbReference type="AlphaFoldDB" id="A0A0T5Z3J9"/>
<proteinExistence type="predicted"/>
<organism evidence="3 4">
    <name type="scientific">endosymbiont of Ridgeia piscesae</name>
    <dbReference type="NCBI Taxonomy" id="54398"/>
    <lineage>
        <taxon>Bacteria</taxon>
        <taxon>Pseudomonadati</taxon>
        <taxon>Pseudomonadota</taxon>
        <taxon>Gammaproteobacteria</taxon>
        <taxon>sulfur-oxidizing symbionts</taxon>
    </lineage>
</organism>
<gene>
    <name evidence="2" type="ORF">Ga0074115_11320</name>
    <name evidence="3" type="ORF">Ga0076813_10847</name>
</gene>
<name>A0A0T5Z3J9_9GAMM</name>
<evidence type="ECO:0000313" key="4">
    <source>
        <dbReference type="Proteomes" id="UP000051276"/>
    </source>
</evidence>
<dbReference type="OrthoDB" id="6759120at2"/>
<keyword evidence="5" id="KW-1185">Reference proteome</keyword>
<dbReference type="EMBL" id="LMXI01000610">
    <property type="protein sequence ID" value="KRT57077.1"/>
    <property type="molecule type" value="Genomic_DNA"/>
</dbReference>